<dbReference type="InParanoid" id="Q2LXG8"/>
<keyword evidence="1" id="KW-0411">Iron-sulfur</keyword>
<protein>
    <submittedName>
        <fullName evidence="2">Hypothetical cytosolic protein</fullName>
    </submittedName>
</protein>
<proteinExistence type="predicted"/>
<dbReference type="PROSITE" id="PS51318">
    <property type="entry name" value="TAT"/>
    <property type="match status" value="1"/>
</dbReference>
<dbReference type="EMBL" id="CP000252">
    <property type="protein sequence ID" value="ABC78781.1"/>
    <property type="molecule type" value="Genomic_DNA"/>
</dbReference>
<name>Q2LXG8_SYNAS</name>
<dbReference type="OrthoDB" id="6571992at2"/>
<dbReference type="AlphaFoldDB" id="Q2LXG8"/>
<keyword evidence="1" id="KW-0408">Iron</keyword>
<evidence type="ECO:0000313" key="3">
    <source>
        <dbReference type="Proteomes" id="UP000001933"/>
    </source>
</evidence>
<organism evidence="2 3">
    <name type="scientific">Syntrophus aciditrophicus (strain SB)</name>
    <dbReference type="NCBI Taxonomy" id="56780"/>
    <lineage>
        <taxon>Bacteria</taxon>
        <taxon>Pseudomonadati</taxon>
        <taxon>Thermodesulfobacteriota</taxon>
        <taxon>Syntrophia</taxon>
        <taxon>Syntrophales</taxon>
        <taxon>Syntrophaceae</taxon>
        <taxon>Syntrophus</taxon>
    </lineage>
</organism>
<keyword evidence="1" id="KW-0479">Metal-binding</keyword>
<reference evidence="2 3" key="1">
    <citation type="journal article" date="2007" name="Proc. Natl. Acad. Sci. U.S.A.">
        <title>The genome of Syntrophus aciditrophicus: life at the thermodynamic limit of microbial growth.</title>
        <authorList>
            <person name="McInerney M.J."/>
            <person name="Rohlin L."/>
            <person name="Mouttaki H."/>
            <person name="Kim U."/>
            <person name="Krupp R.S."/>
            <person name="Rios-Hernandez L."/>
            <person name="Sieber J."/>
            <person name="Struchtemeyer C.G."/>
            <person name="Bhattacharyya A."/>
            <person name="Campbell J.W."/>
            <person name="Gunsalus R.P."/>
        </authorList>
    </citation>
    <scope>NUCLEOTIDE SEQUENCE [LARGE SCALE GENOMIC DNA]</scope>
    <source>
        <strain evidence="2 3">SB</strain>
    </source>
</reference>
<evidence type="ECO:0000313" key="2">
    <source>
        <dbReference type="EMBL" id="ABC78781.1"/>
    </source>
</evidence>
<dbReference type="eggNOG" id="ENOG502Z95F">
    <property type="taxonomic scope" value="Bacteria"/>
</dbReference>
<gene>
    <name evidence="2" type="ORF">SYN_00374</name>
</gene>
<dbReference type="GO" id="GO:0051536">
    <property type="term" value="F:iron-sulfur cluster binding"/>
    <property type="evidence" value="ECO:0007669"/>
    <property type="project" value="UniProtKB-KW"/>
</dbReference>
<dbReference type="STRING" id="56780.SYN_00374"/>
<dbReference type="RefSeq" id="WP_011418797.1">
    <property type="nucleotide sequence ID" value="NC_007759.1"/>
</dbReference>
<dbReference type="HOGENOM" id="CLU_1151337_0_0_7"/>
<sequence length="241" mass="26215">MRERISSIPCQDFSRRDFLRSLLIASGAVLLGPQGLLEAAPLLAGGRDWPGDWPTSGNPVMVDTARRIVKLYTKLQLRHLTETTPHWGIGYSGGKLADKFILVSPAGPVALHDALVRIRARAGNNLPLDGYGKFVDGDRLILSAQWPGLPTPVGLNEIFYDSAGKGFDIRFGGNRAIAAEKKTGCLTCLESCPIGISSNAVYPHLSTLQRMLRPTSSFRGKPERLPNKEAVPIVVFYQLAP</sequence>
<dbReference type="Proteomes" id="UP000001933">
    <property type="component" value="Chromosome"/>
</dbReference>
<evidence type="ECO:0000256" key="1">
    <source>
        <dbReference type="ARBA" id="ARBA00023014"/>
    </source>
</evidence>
<dbReference type="NCBIfam" id="NF040466">
    <property type="entry name" value="ydjY_domain"/>
    <property type="match status" value="1"/>
</dbReference>
<dbReference type="InterPro" id="IPR006311">
    <property type="entry name" value="TAT_signal"/>
</dbReference>
<dbReference type="InterPro" id="IPR047750">
    <property type="entry name" value="YdjY-like"/>
</dbReference>
<dbReference type="KEGG" id="sat:SYN_00374"/>
<accession>Q2LXG8</accession>
<keyword evidence="3" id="KW-1185">Reference proteome</keyword>